<evidence type="ECO:0000313" key="2">
    <source>
        <dbReference type="EMBL" id="MBX57793.1"/>
    </source>
</evidence>
<proteinExistence type="predicted"/>
<sequence>MTRDELKTAKGRQNETIKQERKKKKVRKSKGKKKSKVCKEKG</sequence>
<feature type="region of interest" description="Disordered" evidence="1">
    <location>
        <begin position="1"/>
        <end position="42"/>
    </location>
</feature>
<organism evidence="2">
    <name type="scientific">Rhizophora mucronata</name>
    <name type="common">Asiatic mangrove</name>
    <dbReference type="NCBI Taxonomy" id="61149"/>
    <lineage>
        <taxon>Eukaryota</taxon>
        <taxon>Viridiplantae</taxon>
        <taxon>Streptophyta</taxon>
        <taxon>Embryophyta</taxon>
        <taxon>Tracheophyta</taxon>
        <taxon>Spermatophyta</taxon>
        <taxon>Magnoliopsida</taxon>
        <taxon>eudicotyledons</taxon>
        <taxon>Gunneridae</taxon>
        <taxon>Pentapetalae</taxon>
        <taxon>rosids</taxon>
        <taxon>fabids</taxon>
        <taxon>Malpighiales</taxon>
        <taxon>Rhizophoraceae</taxon>
        <taxon>Rhizophora</taxon>
    </lineage>
</organism>
<accession>A0A2P2PSY6</accession>
<feature type="compositionally biased region" description="Basic and acidic residues" evidence="1">
    <location>
        <begin position="1"/>
        <end position="19"/>
    </location>
</feature>
<dbReference type="EMBL" id="GGEC01077309">
    <property type="protein sequence ID" value="MBX57793.1"/>
    <property type="molecule type" value="Transcribed_RNA"/>
</dbReference>
<dbReference type="AlphaFoldDB" id="A0A2P2PSY6"/>
<protein>
    <submittedName>
        <fullName evidence="2">Uncharacterized protein</fullName>
    </submittedName>
</protein>
<reference evidence="2" key="1">
    <citation type="submission" date="2018-02" db="EMBL/GenBank/DDBJ databases">
        <title>Rhizophora mucronata_Transcriptome.</title>
        <authorList>
            <person name="Meera S.P."/>
            <person name="Sreeshan A."/>
            <person name="Augustine A."/>
        </authorList>
    </citation>
    <scope>NUCLEOTIDE SEQUENCE</scope>
    <source>
        <tissue evidence="2">Leaf</tissue>
    </source>
</reference>
<feature type="compositionally biased region" description="Basic residues" evidence="1">
    <location>
        <begin position="20"/>
        <end position="36"/>
    </location>
</feature>
<evidence type="ECO:0000256" key="1">
    <source>
        <dbReference type="SAM" id="MobiDB-lite"/>
    </source>
</evidence>
<name>A0A2P2PSY6_RHIMU</name>